<accession>A0AC34RML3</accession>
<evidence type="ECO:0000313" key="1">
    <source>
        <dbReference type="Proteomes" id="UP000887576"/>
    </source>
</evidence>
<dbReference type="WBParaSite" id="JU765_v2.g8453.t1">
    <property type="protein sequence ID" value="JU765_v2.g8453.t1"/>
    <property type="gene ID" value="JU765_v2.g8453"/>
</dbReference>
<name>A0AC34RML3_9BILA</name>
<organism evidence="1 2">
    <name type="scientific">Panagrolaimus sp. JU765</name>
    <dbReference type="NCBI Taxonomy" id="591449"/>
    <lineage>
        <taxon>Eukaryota</taxon>
        <taxon>Metazoa</taxon>
        <taxon>Ecdysozoa</taxon>
        <taxon>Nematoda</taxon>
        <taxon>Chromadorea</taxon>
        <taxon>Rhabditida</taxon>
        <taxon>Tylenchina</taxon>
        <taxon>Panagrolaimomorpha</taxon>
        <taxon>Panagrolaimoidea</taxon>
        <taxon>Panagrolaimidae</taxon>
        <taxon>Panagrolaimus</taxon>
    </lineage>
</organism>
<reference evidence="2" key="1">
    <citation type="submission" date="2022-11" db="UniProtKB">
        <authorList>
            <consortium name="WormBaseParasite"/>
        </authorList>
    </citation>
    <scope>IDENTIFICATION</scope>
</reference>
<sequence>MDNYAPYQIVKIVNTGKEIRVVSDGTVVNLPAGNEIVYLNNDGTTVPQGPPIIDIADSSEIVNIKQEIVEESTVTSTPQVEEENFTCWRHMYAKLYFDHVLPLRIQLASRKDTDEAKAAIYERTKRKFPDIPNDPFKWLNTRTEYLKFFNHRLKEWRPYDYLIMDHCVEKNIRLSGNFWPKTSAGASVPKRKARQSLGRPKKRKLDDAGNSVDTPNDELILKQLQEILSSLPPDENTSELLDVDDGTFLLPNEEENNDQIPKNATPIAPAKLLVNQSTSS</sequence>
<proteinExistence type="predicted"/>
<evidence type="ECO:0000313" key="2">
    <source>
        <dbReference type="WBParaSite" id="JU765_v2.g8453.t1"/>
    </source>
</evidence>
<dbReference type="Proteomes" id="UP000887576">
    <property type="component" value="Unplaced"/>
</dbReference>
<protein>
    <submittedName>
        <fullName evidence="2">Uncharacterized protein</fullName>
    </submittedName>
</protein>